<dbReference type="NCBIfam" id="NF008758">
    <property type="entry name" value="PRK11789.1"/>
    <property type="match status" value="1"/>
</dbReference>
<keyword evidence="10" id="KW-0961">Cell wall biogenesis/degradation</keyword>
<protein>
    <recommendedName>
        <fullName evidence="11">1,6-anhydro-N-acetylmuramyl-L-alanine amidase AmpD</fullName>
        <ecNumber evidence="5">3.5.1.28</ecNumber>
    </recommendedName>
    <alternativeName>
        <fullName evidence="12">N-acetylmuramoyl-L-alanine amidase</fullName>
    </alternativeName>
</protein>
<comment type="cofactor">
    <cofactor evidence="2">
        <name>Zn(2+)</name>
        <dbReference type="ChEBI" id="CHEBI:29105"/>
    </cofactor>
</comment>
<keyword evidence="7" id="KW-0479">Metal-binding</keyword>
<keyword evidence="15" id="KW-1185">Reference proteome</keyword>
<dbReference type="GO" id="GO:0009254">
    <property type="term" value="P:peptidoglycan turnover"/>
    <property type="evidence" value="ECO:0007669"/>
    <property type="project" value="TreeGrafter"/>
</dbReference>
<dbReference type="SUPFAM" id="SSF55846">
    <property type="entry name" value="N-acetylmuramoyl-L-alanine amidase-like"/>
    <property type="match status" value="1"/>
</dbReference>
<dbReference type="RefSeq" id="WP_025800344.1">
    <property type="nucleotide sequence ID" value="NZ_CP009706.1"/>
</dbReference>
<evidence type="ECO:0000256" key="11">
    <source>
        <dbReference type="ARBA" id="ARBA00039257"/>
    </source>
</evidence>
<dbReference type="PANTHER" id="PTHR30417:SF4">
    <property type="entry name" value="1,6-ANHYDRO-N-ACETYLMURAMYL-L-ALANINE AMIDASE AMPD"/>
    <property type="match status" value="1"/>
</dbReference>
<evidence type="ECO:0000256" key="4">
    <source>
        <dbReference type="ARBA" id="ARBA00007553"/>
    </source>
</evidence>
<reference evidence="14 15" key="1">
    <citation type="journal article" date="2014" name="Gut Pathog.">
        <title>Gene clusters of Hafnia alvei strain FB1 important in survival and pathogenesis: a draft genome perspective.</title>
        <authorList>
            <person name="Tan J.Y."/>
            <person name="Yin W.F."/>
            <person name="Chan K.G."/>
        </authorList>
    </citation>
    <scope>NUCLEOTIDE SEQUENCE [LARGE SCALE GENOMIC DNA]</scope>
    <source>
        <strain evidence="14 15">FB1</strain>
    </source>
</reference>
<name>A0A097R5W0_HAFAL</name>
<evidence type="ECO:0000313" key="14">
    <source>
        <dbReference type="EMBL" id="AIU74118.1"/>
    </source>
</evidence>
<dbReference type="GO" id="GO:0005737">
    <property type="term" value="C:cytoplasm"/>
    <property type="evidence" value="ECO:0007669"/>
    <property type="project" value="UniProtKB-SubCell"/>
</dbReference>
<dbReference type="InterPro" id="IPR002502">
    <property type="entry name" value="Amidase_domain"/>
</dbReference>
<comment type="subcellular location">
    <subcellularLocation>
        <location evidence="3">Cytoplasm</location>
    </subcellularLocation>
</comment>
<dbReference type="GO" id="GO:0008745">
    <property type="term" value="F:N-acetylmuramoyl-L-alanine amidase activity"/>
    <property type="evidence" value="ECO:0007669"/>
    <property type="project" value="UniProtKB-EC"/>
</dbReference>
<dbReference type="HOGENOM" id="CLU_049290_1_0_6"/>
<dbReference type="Proteomes" id="UP000029986">
    <property type="component" value="Chromosome"/>
</dbReference>
<evidence type="ECO:0000259" key="13">
    <source>
        <dbReference type="SMART" id="SM00644"/>
    </source>
</evidence>
<dbReference type="CDD" id="cd06583">
    <property type="entry name" value="PGRP"/>
    <property type="match status" value="1"/>
</dbReference>
<dbReference type="SMART" id="SM00644">
    <property type="entry name" value="Ami_2"/>
    <property type="match status" value="1"/>
</dbReference>
<comment type="catalytic activity">
    <reaction evidence="1">
        <text>Hydrolyzes the link between N-acetylmuramoyl residues and L-amino acid residues in certain cell-wall glycopeptides.</text>
        <dbReference type="EC" id="3.5.1.28"/>
    </reaction>
</comment>
<dbReference type="InterPro" id="IPR051206">
    <property type="entry name" value="NAMLAA_amidase_2"/>
</dbReference>
<accession>A0A097R5W0</accession>
<evidence type="ECO:0000256" key="2">
    <source>
        <dbReference type="ARBA" id="ARBA00001947"/>
    </source>
</evidence>
<dbReference type="KEGG" id="hav:AT03_18100"/>
<dbReference type="EMBL" id="CP009706">
    <property type="protein sequence ID" value="AIU74118.1"/>
    <property type="molecule type" value="Genomic_DNA"/>
</dbReference>
<dbReference type="AlphaFoldDB" id="A0A097R5W0"/>
<dbReference type="Gene3D" id="3.40.80.10">
    <property type="entry name" value="Peptidoglycan recognition protein-like"/>
    <property type="match status" value="1"/>
</dbReference>
<dbReference type="InterPro" id="IPR036505">
    <property type="entry name" value="Amidase/PGRP_sf"/>
</dbReference>
<keyword evidence="8" id="KW-0378">Hydrolase</keyword>
<evidence type="ECO:0000256" key="7">
    <source>
        <dbReference type="ARBA" id="ARBA00022723"/>
    </source>
</evidence>
<evidence type="ECO:0000256" key="5">
    <source>
        <dbReference type="ARBA" id="ARBA00011901"/>
    </source>
</evidence>
<dbReference type="PANTHER" id="PTHR30417">
    <property type="entry name" value="N-ACETYLMURAMOYL-L-ALANINE AMIDASE AMID"/>
    <property type="match status" value="1"/>
</dbReference>
<dbReference type="FunFam" id="3.40.80.10:FF:000002">
    <property type="entry name" value="1,6-anhydro-N-acetylmuramyl-L-alanine amidase"/>
    <property type="match status" value="1"/>
</dbReference>
<proteinExistence type="inferred from homology"/>
<evidence type="ECO:0000256" key="8">
    <source>
        <dbReference type="ARBA" id="ARBA00022801"/>
    </source>
</evidence>
<evidence type="ECO:0000256" key="12">
    <source>
        <dbReference type="ARBA" id="ARBA00042615"/>
    </source>
</evidence>
<evidence type="ECO:0000256" key="10">
    <source>
        <dbReference type="ARBA" id="ARBA00023316"/>
    </source>
</evidence>
<dbReference type="GO" id="GO:0046872">
    <property type="term" value="F:metal ion binding"/>
    <property type="evidence" value="ECO:0007669"/>
    <property type="project" value="UniProtKB-KW"/>
</dbReference>
<gene>
    <name evidence="14" type="ORF">AT03_18100</name>
</gene>
<evidence type="ECO:0000256" key="1">
    <source>
        <dbReference type="ARBA" id="ARBA00001561"/>
    </source>
</evidence>
<keyword evidence="9" id="KW-0862">Zinc</keyword>
<dbReference type="PATRIC" id="fig|1453496.5.peg.3725"/>
<keyword evidence="6" id="KW-0963">Cytoplasm</keyword>
<evidence type="ECO:0000256" key="9">
    <source>
        <dbReference type="ARBA" id="ARBA00022833"/>
    </source>
</evidence>
<dbReference type="EC" id="3.5.1.28" evidence="5"/>
<organism evidence="14 15">
    <name type="scientific">Hafnia alvei FB1</name>
    <dbReference type="NCBI Taxonomy" id="1453496"/>
    <lineage>
        <taxon>Bacteria</taxon>
        <taxon>Pseudomonadati</taxon>
        <taxon>Pseudomonadota</taxon>
        <taxon>Gammaproteobacteria</taxon>
        <taxon>Enterobacterales</taxon>
        <taxon>Hafniaceae</taxon>
        <taxon>Hafnia</taxon>
    </lineage>
</organism>
<dbReference type="eggNOG" id="COG3023">
    <property type="taxonomic scope" value="Bacteria"/>
</dbReference>
<evidence type="ECO:0000313" key="15">
    <source>
        <dbReference type="Proteomes" id="UP000029986"/>
    </source>
</evidence>
<sequence>MRLKDGWIVGVERVPSPHFDDRPDGEEPSLLVVHNISLPPGEFGGPYISQLFTGTLRADEHPFFAEIQHLRVSAHCLIRRDGTVIQYVPFNRRAWHAGVSCFEGRERCNDFSIGIELEGTDSQMFEPEQYRKLAEINALLMDEYPITPQRVTGHSDIAPGRKTDPGPMFFWDEYRQILSRYIKNK</sequence>
<comment type="similarity">
    <text evidence="4">Belongs to the N-acetylmuramoyl-L-alanine amidase 2 family.</text>
</comment>
<dbReference type="OrthoDB" id="9794842at2"/>
<feature type="domain" description="N-acetylmuramoyl-L-alanine amidase" evidence="13">
    <location>
        <begin position="16"/>
        <end position="166"/>
    </location>
</feature>
<dbReference type="GO" id="GO:0009253">
    <property type="term" value="P:peptidoglycan catabolic process"/>
    <property type="evidence" value="ECO:0007669"/>
    <property type="project" value="InterPro"/>
</dbReference>
<evidence type="ECO:0000256" key="3">
    <source>
        <dbReference type="ARBA" id="ARBA00004496"/>
    </source>
</evidence>
<evidence type="ECO:0000256" key="6">
    <source>
        <dbReference type="ARBA" id="ARBA00022490"/>
    </source>
</evidence>
<dbReference type="Pfam" id="PF01510">
    <property type="entry name" value="Amidase_2"/>
    <property type="match status" value="1"/>
</dbReference>
<dbReference type="GO" id="GO:0071555">
    <property type="term" value="P:cell wall organization"/>
    <property type="evidence" value="ECO:0007669"/>
    <property type="project" value="UniProtKB-KW"/>
</dbReference>